<evidence type="ECO:0000256" key="6">
    <source>
        <dbReference type="SAM" id="Phobius"/>
    </source>
</evidence>
<dbReference type="Pfam" id="PF01098">
    <property type="entry name" value="FTSW_RODA_SPOVE"/>
    <property type="match status" value="1"/>
</dbReference>
<feature type="transmembrane region" description="Helical" evidence="6">
    <location>
        <begin position="309"/>
        <end position="333"/>
    </location>
</feature>
<comment type="subcellular location">
    <subcellularLocation>
        <location evidence="1">Membrane</location>
        <topology evidence="1">Multi-pass membrane protein</topology>
    </subcellularLocation>
</comment>
<dbReference type="PANTHER" id="PTHR30474:SF1">
    <property type="entry name" value="PEPTIDOGLYCAN GLYCOSYLTRANSFERASE MRDB"/>
    <property type="match status" value="1"/>
</dbReference>
<comment type="caution">
    <text evidence="7">The sequence shown here is derived from an EMBL/GenBank/DDBJ whole genome shotgun (WGS) entry which is preliminary data.</text>
</comment>
<dbReference type="AlphaFoldDB" id="A0A9D2DTV9"/>
<dbReference type="GO" id="GO:0005886">
    <property type="term" value="C:plasma membrane"/>
    <property type="evidence" value="ECO:0007669"/>
    <property type="project" value="TreeGrafter"/>
</dbReference>
<feature type="transmembrane region" description="Helical" evidence="6">
    <location>
        <begin position="67"/>
        <end position="84"/>
    </location>
</feature>
<evidence type="ECO:0000256" key="3">
    <source>
        <dbReference type="ARBA" id="ARBA00022960"/>
    </source>
</evidence>
<dbReference type="GO" id="GO:0032153">
    <property type="term" value="C:cell division site"/>
    <property type="evidence" value="ECO:0007669"/>
    <property type="project" value="TreeGrafter"/>
</dbReference>
<feature type="transmembrane region" description="Helical" evidence="6">
    <location>
        <begin position="160"/>
        <end position="193"/>
    </location>
</feature>
<evidence type="ECO:0000313" key="8">
    <source>
        <dbReference type="Proteomes" id="UP000824041"/>
    </source>
</evidence>
<dbReference type="EMBL" id="DXBU01000123">
    <property type="protein sequence ID" value="HIZ22899.1"/>
    <property type="molecule type" value="Genomic_DNA"/>
</dbReference>
<keyword evidence="5 6" id="KW-0472">Membrane</keyword>
<dbReference type="GO" id="GO:0015648">
    <property type="term" value="F:lipid-linked peptidoglycan transporter activity"/>
    <property type="evidence" value="ECO:0007669"/>
    <property type="project" value="TreeGrafter"/>
</dbReference>
<feature type="transmembrane region" description="Helical" evidence="6">
    <location>
        <begin position="41"/>
        <end position="61"/>
    </location>
</feature>
<dbReference type="GO" id="GO:0051301">
    <property type="term" value="P:cell division"/>
    <property type="evidence" value="ECO:0007669"/>
    <property type="project" value="InterPro"/>
</dbReference>
<evidence type="ECO:0000256" key="4">
    <source>
        <dbReference type="ARBA" id="ARBA00022989"/>
    </source>
</evidence>
<keyword evidence="3" id="KW-0133">Cell shape</keyword>
<evidence type="ECO:0000256" key="5">
    <source>
        <dbReference type="ARBA" id="ARBA00023136"/>
    </source>
</evidence>
<proteinExistence type="predicted"/>
<gene>
    <name evidence="7" type="ORF">IAA21_08915</name>
</gene>
<feature type="transmembrane region" description="Helical" evidence="6">
    <location>
        <begin position="276"/>
        <end position="297"/>
    </location>
</feature>
<evidence type="ECO:0000256" key="1">
    <source>
        <dbReference type="ARBA" id="ARBA00004141"/>
    </source>
</evidence>
<feature type="transmembrane region" description="Helical" evidence="6">
    <location>
        <begin position="96"/>
        <end position="119"/>
    </location>
</feature>
<keyword evidence="4 6" id="KW-1133">Transmembrane helix</keyword>
<feature type="transmembrane region" description="Helical" evidence="6">
    <location>
        <begin position="12"/>
        <end position="29"/>
    </location>
</feature>
<sequence>MLKQYKLRFYNFRLIVFLLAISAIGVLLVGTARSDLQSRQIMGVVLGAIMMLVLSLFDYSWILNFQWIMYGVNLVLLLAVRLFGSTANGAARWLNLGFIQFQPTELSKIIIILFFAKFFMDHEEDLNTFRTLVKSAVLLIIPLALIYAQPDMKNTITITVIFCILLYIAGLSYKIIGGAILIAVPLLVIFLSIVVQPDQKLIPDYQRNRIMSFLYPENEEYSDDIEQQNNSKTAIASGELIGKRLSGDESTASVNDGNFVAENQTDFIFAVAGEEYGFLGCGAIILLLLCISIECIRMSLHAKDMAGKIICCGMGSIVALQSFINICVATGIAPNTGTPLPFVSYGLTSLVSLFIGMGMVLNVGLQNSAYNKELQKEEEHKNKIFEIYKKEEYL</sequence>
<dbReference type="GO" id="GO:0008360">
    <property type="term" value="P:regulation of cell shape"/>
    <property type="evidence" value="ECO:0007669"/>
    <property type="project" value="UniProtKB-KW"/>
</dbReference>
<feature type="transmembrane region" description="Helical" evidence="6">
    <location>
        <begin position="131"/>
        <end position="148"/>
    </location>
</feature>
<dbReference type="Proteomes" id="UP000824041">
    <property type="component" value="Unassembled WGS sequence"/>
</dbReference>
<keyword evidence="2 6" id="KW-0812">Transmembrane</keyword>
<evidence type="ECO:0000256" key="2">
    <source>
        <dbReference type="ARBA" id="ARBA00022692"/>
    </source>
</evidence>
<dbReference type="InterPro" id="IPR001182">
    <property type="entry name" value="FtsW/RodA"/>
</dbReference>
<name>A0A9D2DTV9_9FIRM</name>
<reference evidence="7" key="2">
    <citation type="submission" date="2021-04" db="EMBL/GenBank/DDBJ databases">
        <authorList>
            <person name="Gilroy R."/>
        </authorList>
    </citation>
    <scope>NUCLEOTIDE SEQUENCE</scope>
    <source>
        <strain evidence="7">14324</strain>
    </source>
</reference>
<protein>
    <submittedName>
        <fullName evidence="7">Rod shape-determining protein RodA</fullName>
    </submittedName>
</protein>
<organism evidence="7 8">
    <name type="scientific">Candidatus Blautia faecigallinarum</name>
    <dbReference type="NCBI Taxonomy" id="2838488"/>
    <lineage>
        <taxon>Bacteria</taxon>
        <taxon>Bacillati</taxon>
        <taxon>Bacillota</taxon>
        <taxon>Clostridia</taxon>
        <taxon>Lachnospirales</taxon>
        <taxon>Lachnospiraceae</taxon>
        <taxon>Blautia</taxon>
    </lineage>
</organism>
<reference evidence="7" key="1">
    <citation type="journal article" date="2021" name="PeerJ">
        <title>Extensive microbial diversity within the chicken gut microbiome revealed by metagenomics and culture.</title>
        <authorList>
            <person name="Gilroy R."/>
            <person name="Ravi A."/>
            <person name="Getino M."/>
            <person name="Pursley I."/>
            <person name="Horton D.L."/>
            <person name="Alikhan N.F."/>
            <person name="Baker D."/>
            <person name="Gharbi K."/>
            <person name="Hall N."/>
            <person name="Watson M."/>
            <person name="Adriaenssens E.M."/>
            <person name="Foster-Nyarko E."/>
            <person name="Jarju S."/>
            <person name="Secka A."/>
            <person name="Antonio M."/>
            <person name="Oren A."/>
            <person name="Chaudhuri R.R."/>
            <person name="La Ragione R."/>
            <person name="Hildebrand F."/>
            <person name="Pallen M.J."/>
        </authorList>
    </citation>
    <scope>NUCLEOTIDE SEQUENCE</scope>
    <source>
        <strain evidence="7">14324</strain>
    </source>
</reference>
<evidence type="ECO:0000313" key="7">
    <source>
        <dbReference type="EMBL" id="HIZ22899.1"/>
    </source>
</evidence>
<dbReference type="PANTHER" id="PTHR30474">
    <property type="entry name" value="CELL CYCLE PROTEIN"/>
    <property type="match status" value="1"/>
</dbReference>
<feature type="transmembrane region" description="Helical" evidence="6">
    <location>
        <begin position="345"/>
        <end position="365"/>
    </location>
</feature>
<accession>A0A9D2DTV9</accession>